<reference evidence="2 3" key="1">
    <citation type="submission" date="2020-04" db="EMBL/GenBank/DDBJ databases">
        <title>MicrobeNet Type strains.</title>
        <authorList>
            <person name="Nicholson A.C."/>
        </authorList>
    </citation>
    <scope>NUCLEOTIDE SEQUENCE [LARGE SCALE GENOMIC DNA]</scope>
    <source>
        <strain evidence="2 3">CCUG 69612</strain>
    </source>
</reference>
<dbReference type="InterPro" id="IPR051448">
    <property type="entry name" value="CdaR-like_regulators"/>
</dbReference>
<keyword evidence="3" id="KW-1185">Reference proteome</keyword>
<dbReference type="PANTHER" id="PTHR33744:SF15">
    <property type="entry name" value="CARBOHYDRATE DIACID REGULATOR"/>
    <property type="match status" value="1"/>
</dbReference>
<sequence length="300" mass="35175">MVYYQRKDFQYEKEFFVSDFHYLFPEAKRLGYPPTDGALAIPLEDGQWLSFNPDLLSPREQYLIQAFQQSKSSTDSLTPWIAYLVYGEGQAPQSANNLQWLHVHLHNPPKDLIQECQKSLAAFFPNLMSSFSLDTENFCLVLNQETYFNVEDLLKETLPSLEFDFGMKISVAIGQFWPNYLEDSWPNLFQLEQRLFQYLLRVAKQDQVTTFSQLLLSNQKQKETAKLYQFLSRLITHHEDLPETILCLWKTQAVLTKAAQNLYIHRNTLQYRLDRFQEQTGLSLRNMDDLAVCYLALLNP</sequence>
<evidence type="ECO:0000313" key="2">
    <source>
        <dbReference type="EMBL" id="NKZ21163.1"/>
    </source>
</evidence>
<gene>
    <name evidence="2" type="ORF">HF992_10040</name>
</gene>
<organism evidence="2 3">
    <name type="scientific">Streptococcus ovuberis</name>
    <dbReference type="NCBI Taxonomy" id="1936207"/>
    <lineage>
        <taxon>Bacteria</taxon>
        <taxon>Bacillati</taxon>
        <taxon>Bacillota</taxon>
        <taxon>Bacilli</taxon>
        <taxon>Lactobacillales</taxon>
        <taxon>Streptococcaceae</taxon>
        <taxon>Streptococcus</taxon>
    </lineage>
</organism>
<dbReference type="Pfam" id="PF13556">
    <property type="entry name" value="HTH_30"/>
    <property type="match status" value="1"/>
</dbReference>
<dbReference type="InterPro" id="IPR042070">
    <property type="entry name" value="PucR_C-HTH_sf"/>
</dbReference>
<dbReference type="AlphaFoldDB" id="A0A7X6N1E1"/>
<dbReference type="PANTHER" id="PTHR33744">
    <property type="entry name" value="CARBOHYDRATE DIACID REGULATOR"/>
    <property type="match status" value="1"/>
</dbReference>
<dbReference type="EMBL" id="JAAXPR010000024">
    <property type="protein sequence ID" value="NKZ21163.1"/>
    <property type="molecule type" value="Genomic_DNA"/>
</dbReference>
<dbReference type="InterPro" id="IPR025736">
    <property type="entry name" value="PucR_C-HTH_dom"/>
</dbReference>
<feature type="domain" description="PucR C-terminal helix-turn-helix" evidence="1">
    <location>
        <begin position="243"/>
        <end position="298"/>
    </location>
</feature>
<accession>A0A7X6N1E1</accession>
<dbReference type="Proteomes" id="UP000522720">
    <property type="component" value="Unassembled WGS sequence"/>
</dbReference>
<proteinExistence type="predicted"/>
<dbReference type="Gene3D" id="1.10.10.2840">
    <property type="entry name" value="PucR C-terminal helix-turn-helix domain"/>
    <property type="match status" value="1"/>
</dbReference>
<name>A0A7X6N1E1_9STRE</name>
<evidence type="ECO:0000313" key="3">
    <source>
        <dbReference type="Proteomes" id="UP000522720"/>
    </source>
</evidence>
<comment type="caution">
    <text evidence="2">The sequence shown here is derived from an EMBL/GenBank/DDBJ whole genome shotgun (WGS) entry which is preliminary data.</text>
</comment>
<evidence type="ECO:0000259" key="1">
    <source>
        <dbReference type="Pfam" id="PF13556"/>
    </source>
</evidence>
<protein>
    <recommendedName>
        <fullName evidence="1">PucR C-terminal helix-turn-helix domain-containing protein</fullName>
    </recommendedName>
</protein>